<evidence type="ECO:0000313" key="2">
    <source>
        <dbReference type="Proteomes" id="UP000011223"/>
    </source>
</evidence>
<dbReference type="Proteomes" id="UP000011223">
    <property type="component" value="Unassembled WGS sequence"/>
</dbReference>
<accession>R1GZ64</accession>
<organism evidence="1 2">
    <name type="scientific">Grimontia indica</name>
    <dbReference type="NCBI Taxonomy" id="1056512"/>
    <lineage>
        <taxon>Bacteria</taxon>
        <taxon>Pseudomonadati</taxon>
        <taxon>Pseudomonadota</taxon>
        <taxon>Gammaproteobacteria</taxon>
        <taxon>Vibrionales</taxon>
        <taxon>Vibrionaceae</taxon>
        <taxon>Grimontia</taxon>
    </lineage>
</organism>
<gene>
    <name evidence="1" type="ORF">D515_04291</name>
</gene>
<dbReference type="AlphaFoldDB" id="R1GZ64"/>
<name>R1GZ64_9GAMM</name>
<protein>
    <submittedName>
        <fullName evidence="1">Uncharacterized protein</fullName>
    </submittedName>
</protein>
<comment type="caution">
    <text evidence="1">The sequence shown here is derived from an EMBL/GenBank/DDBJ whole genome shotgun (WGS) entry which is preliminary data.</text>
</comment>
<keyword evidence="2" id="KW-1185">Reference proteome</keyword>
<reference evidence="1 2" key="1">
    <citation type="journal article" date="2014" name="PLoS ONE">
        <title>Grimontia indica AK16(T), sp. nov., Isolated from a Seawater Sample Reports the Presence of Pathogenic Genes Similar to Vibrio Genus.</title>
        <authorList>
            <person name="Singh A."/>
            <person name="Vaidya B."/>
            <person name="Khatri I."/>
            <person name="Srinivas T.N."/>
            <person name="Subramanian S."/>
            <person name="Korpole S."/>
            <person name="Pinnaka A.K."/>
        </authorList>
    </citation>
    <scope>NUCLEOTIDE SEQUENCE [LARGE SCALE GENOMIC DNA]</scope>
    <source>
        <strain evidence="1 2">AK16</strain>
    </source>
</reference>
<sequence length="41" mass="4917">MRIVESFFVYGDEARIHDVSELCLTKLDVEYNNAALKRRWK</sequence>
<evidence type="ECO:0000313" key="1">
    <source>
        <dbReference type="EMBL" id="EOD81389.1"/>
    </source>
</evidence>
<proteinExistence type="predicted"/>
<dbReference type="EMBL" id="ANFM02000006">
    <property type="protein sequence ID" value="EOD81389.1"/>
    <property type="molecule type" value="Genomic_DNA"/>
</dbReference>